<dbReference type="OrthoDB" id="978748at2"/>
<name>A0A0E9MY19_9BACT</name>
<protein>
    <submittedName>
        <fullName evidence="1">Uncharacterized protein</fullName>
    </submittedName>
</protein>
<organism evidence="1 2">
    <name type="scientific">Flavihumibacter petaseus NBRC 106054</name>
    <dbReference type="NCBI Taxonomy" id="1220578"/>
    <lineage>
        <taxon>Bacteria</taxon>
        <taxon>Pseudomonadati</taxon>
        <taxon>Bacteroidota</taxon>
        <taxon>Chitinophagia</taxon>
        <taxon>Chitinophagales</taxon>
        <taxon>Chitinophagaceae</taxon>
        <taxon>Flavihumibacter</taxon>
    </lineage>
</organism>
<dbReference type="RefSeq" id="WP_046368158.1">
    <property type="nucleotide sequence ID" value="NZ_BBWV01000001.1"/>
</dbReference>
<accession>A0A0E9MY19</accession>
<gene>
    <name evidence="1" type="ORF">FPE01S_01_14880</name>
</gene>
<dbReference type="STRING" id="1220578.FPE01S_01_14880"/>
<keyword evidence="2" id="KW-1185">Reference proteome</keyword>
<sequence length="159" mass="18357">MKAATVQEIKTGLEELSSAQVSALCLRLVKFKKENKELVTYMLFESGDQQSYVNTLITEMEQAFGEINQSTLYLAKKSLRRLLREANKHIRYIGEKTAEVDLLMAWCRCLKQSGIPFQKSTALDNLYKAQLKKVRKIIEGMHEDLQYDYSRALKKLSDQ</sequence>
<comment type="caution">
    <text evidence="1">The sequence shown here is derived from an EMBL/GenBank/DDBJ whole genome shotgun (WGS) entry which is preliminary data.</text>
</comment>
<evidence type="ECO:0000313" key="1">
    <source>
        <dbReference type="EMBL" id="GAO42474.1"/>
    </source>
</evidence>
<evidence type="ECO:0000313" key="2">
    <source>
        <dbReference type="Proteomes" id="UP000033121"/>
    </source>
</evidence>
<proteinExistence type="predicted"/>
<dbReference type="AlphaFoldDB" id="A0A0E9MY19"/>
<reference evidence="1 2" key="1">
    <citation type="submission" date="2015-04" db="EMBL/GenBank/DDBJ databases">
        <title>Whole genome shotgun sequence of Flavihumibacter petaseus NBRC 106054.</title>
        <authorList>
            <person name="Miyazawa S."/>
            <person name="Hosoyama A."/>
            <person name="Hashimoto M."/>
            <person name="Noguchi M."/>
            <person name="Tsuchikane K."/>
            <person name="Ohji S."/>
            <person name="Yamazoe A."/>
            <person name="Ichikawa N."/>
            <person name="Kimura A."/>
            <person name="Fujita N."/>
        </authorList>
    </citation>
    <scope>NUCLEOTIDE SEQUENCE [LARGE SCALE GENOMIC DNA]</scope>
    <source>
        <strain evidence="1 2">NBRC 106054</strain>
    </source>
</reference>
<dbReference type="EMBL" id="BBWV01000001">
    <property type="protein sequence ID" value="GAO42474.1"/>
    <property type="molecule type" value="Genomic_DNA"/>
</dbReference>
<dbReference type="Proteomes" id="UP000033121">
    <property type="component" value="Unassembled WGS sequence"/>
</dbReference>